<dbReference type="RefSeq" id="WP_221188539.1">
    <property type="nucleotide sequence ID" value="NZ_JACHXP010000028.1"/>
</dbReference>
<dbReference type="Gene3D" id="1.10.287.1490">
    <property type="match status" value="1"/>
</dbReference>
<keyword evidence="3" id="KW-1185">Reference proteome</keyword>
<sequence>MRKHMKPGYTLTFGTLVLLLGGCASTGDPREGGLFGGVQGLSSGTYDQRVREREDRLAALRDTQSELAEERQSLDHSRAGAERQLAVETRRLADLQGDTSQLRAELNRLSAEQGVQDSRVAGLRERLESLQAGMDRQQNALDALEGSGVSDTELDRRRRELLAQREALREEYDLLMSLTLDLAR</sequence>
<evidence type="ECO:0000313" key="3">
    <source>
        <dbReference type="Proteomes" id="UP000547614"/>
    </source>
</evidence>
<name>A0A839VE45_9GAMM</name>
<dbReference type="EMBL" id="JACHXP010000028">
    <property type="protein sequence ID" value="MBB3192398.1"/>
    <property type="molecule type" value="Genomic_DNA"/>
</dbReference>
<proteinExistence type="predicted"/>
<protein>
    <submittedName>
        <fullName evidence="2">Chromosome segregation ATPase</fullName>
    </submittedName>
</protein>
<comment type="caution">
    <text evidence="2">The sequence shown here is derived from an EMBL/GenBank/DDBJ whole genome shotgun (WGS) entry which is preliminary data.</text>
</comment>
<organism evidence="2 3">
    <name type="scientific">Halomonas cerina</name>
    <dbReference type="NCBI Taxonomy" id="447424"/>
    <lineage>
        <taxon>Bacteria</taxon>
        <taxon>Pseudomonadati</taxon>
        <taxon>Pseudomonadota</taxon>
        <taxon>Gammaproteobacteria</taxon>
        <taxon>Oceanospirillales</taxon>
        <taxon>Halomonadaceae</taxon>
        <taxon>Halomonas</taxon>
    </lineage>
</organism>
<dbReference type="AlphaFoldDB" id="A0A839VE45"/>
<gene>
    <name evidence="2" type="ORF">FHR94_003686</name>
</gene>
<evidence type="ECO:0000256" key="1">
    <source>
        <dbReference type="SAM" id="Coils"/>
    </source>
</evidence>
<reference evidence="2 3" key="1">
    <citation type="submission" date="2020-08" db="EMBL/GenBank/DDBJ databases">
        <title>Genomic Encyclopedia of Type Strains, Phase III (KMG-III): the genomes of soil and plant-associated and newly described type strains.</title>
        <authorList>
            <person name="Whitman W."/>
        </authorList>
    </citation>
    <scope>NUCLEOTIDE SEQUENCE [LARGE SCALE GENOMIC DNA]</scope>
    <source>
        <strain evidence="2 3">CECT 7282</strain>
    </source>
</reference>
<dbReference type="Proteomes" id="UP000547614">
    <property type="component" value="Unassembled WGS sequence"/>
</dbReference>
<evidence type="ECO:0000313" key="2">
    <source>
        <dbReference type="EMBL" id="MBB3192398.1"/>
    </source>
</evidence>
<accession>A0A839VE45</accession>
<feature type="coiled-coil region" evidence="1">
    <location>
        <begin position="50"/>
        <end position="178"/>
    </location>
</feature>
<dbReference type="PROSITE" id="PS51257">
    <property type="entry name" value="PROKAR_LIPOPROTEIN"/>
    <property type="match status" value="1"/>
</dbReference>
<keyword evidence="1" id="KW-0175">Coiled coil</keyword>